<dbReference type="GO" id="GO:0016020">
    <property type="term" value="C:membrane"/>
    <property type="evidence" value="ECO:0007669"/>
    <property type="project" value="UniProtKB-SubCell"/>
</dbReference>
<dbReference type="PANTHER" id="PTHR22776:SF97">
    <property type="entry name" value="RE01453P"/>
    <property type="match status" value="1"/>
</dbReference>
<feature type="transmembrane region" description="Helical" evidence="6">
    <location>
        <begin position="21"/>
        <end position="45"/>
    </location>
</feature>
<dbReference type="PROSITE" id="PS51225">
    <property type="entry name" value="MARVEL"/>
    <property type="match status" value="1"/>
</dbReference>
<dbReference type="AlphaFoldDB" id="A0AAJ7XAH0"/>
<evidence type="ECO:0000256" key="4">
    <source>
        <dbReference type="ARBA" id="ARBA00023136"/>
    </source>
</evidence>
<evidence type="ECO:0000256" key="1">
    <source>
        <dbReference type="ARBA" id="ARBA00004141"/>
    </source>
</evidence>
<evidence type="ECO:0000256" key="2">
    <source>
        <dbReference type="ARBA" id="ARBA00022692"/>
    </source>
</evidence>
<evidence type="ECO:0000313" key="9">
    <source>
        <dbReference type="RefSeq" id="XP_032827017.1"/>
    </source>
</evidence>
<evidence type="ECO:0000256" key="3">
    <source>
        <dbReference type="ARBA" id="ARBA00022989"/>
    </source>
</evidence>
<dbReference type="GeneID" id="116952083"/>
<evidence type="ECO:0000256" key="6">
    <source>
        <dbReference type="SAM" id="Phobius"/>
    </source>
</evidence>
<dbReference type="KEGG" id="pmrn:116952083"/>
<evidence type="ECO:0000259" key="7">
    <source>
        <dbReference type="PROSITE" id="PS51225"/>
    </source>
</evidence>
<feature type="transmembrane region" description="Helical" evidence="6">
    <location>
        <begin position="85"/>
        <end position="103"/>
    </location>
</feature>
<dbReference type="GO" id="GO:0019911">
    <property type="term" value="F:structural constituent of myelin sheath"/>
    <property type="evidence" value="ECO:0007669"/>
    <property type="project" value="TreeGrafter"/>
</dbReference>
<keyword evidence="2 5" id="KW-0812">Transmembrane</keyword>
<feature type="transmembrane region" description="Helical" evidence="6">
    <location>
        <begin position="51"/>
        <end position="73"/>
    </location>
</feature>
<dbReference type="InterPro" id="IPR013295">
    <property type="entry name" value="MAL"/>
</dbReference>
<accession>A0AAJ7XAH0</accession>
<dbReference type="InterPro" id="IPR008253">
    <property type="entry name" value="Marvel"/>
</dbReference>
<name>A0AAJ7XAH0_PETMA</name>
<organism evidence="8 9">
    <name type="scientific">Petromyzon marinus</name>
    <name type="common">Sea lamprey</name>
    <dbReference type="NCBI Taxonomy" id="7757"/>
    <lineage>
        <taxon>Eukaryota</taxon>
        <taxon>Metazoa</taxon>
        <taxon>Chordata</taxon>
        <taxon>Craniata</taxon>
        <taxon>Vertebrata</taxon>
        <taxon>Cyclostomata</taxon>
        <taxon>Hyperoartia</taxon>
        <taxon>Petromyzontiformes</taxon>
        <taxon>Petromyzontidae</taxon>
        <taxon>Petromyzon</taxon>
    </lineage>
</organism>
<dbReference type="Pfam" id="PF01284">
    <property type="entry name" value="MARVEL"/>
    <property type="match status" value="1"/>
</dbReference>
<keyword evidence="3 6" id="KW-1133">Transmembrane helix</keyword>
<reference evidence="9" key="1">
    <citation type="submission" date="2025-08" db="UniProtKB">
        <authorList>
            <consortium name="RefSeq"/>
        </authorList>
    </citation>
    <scope>IDENTIFICATION</scope>
    <source>
        <tissue evidence="9">Sperm</tissue>
    </source>
</reference>
<sequence>MSRLEQPKFWLKTDEGFLKTVPAVCMLLEIVLGLVVWALVAATPYKREPPLGFVVCVAITFWILTIFMFIIYIAELYRHMVQKRWLLLGLLFNACAVCFYFAAAVVEAMQSSRIAREQGDQQGIYIAAAVIAFVVTCCYCINLGFSFRAWRSA</sequence>
<protein>
    <submittedName>
        <fullName evidence="9">CKLF-like MARVEL transmembrane domain-containing protein 8</fullName>
    </submittedName>
</protein>
<gene>
    <name evidence="9" type="primary">LOC116952083</name>
</gene>
<dbReference type="GO" id="GO:0042552">
    <property type="term" value="P:myelination"/>
    <property type="evidence" value="ECO:0007669"/>
    <property type="project" value="TreeGrafter"/>
</dbReference>
<dbReference type="PRINTS" id="PR01884">
    <property type="entry name" value="MALPROTEIN"/>
</dbReference>
<dbReference type="Proteomes" id="UP001318040">
    <property type="component" value="Chromosome 45"/>
</dbReference>
<evidence type="ECO:0000313" key="8">
    <source>
        <dbReference type="Proteomes" id="UP001318040"/>
    </source>
</evidence>
<keyword evidence="4 5" id="KW-0472">Membrane</keyword>
<dbReference type="InterPro" id="IPR050578">
    <property type="entry name" value="MARVEL-CKLF_proteins"/>
</dbReference>
<feature type="domain" description="MARVEL" evidence="7">
    <location>
        <begin position="17"/>
        <end position="151"/>
    </location>
</feature>
<comment type="subcellular location">
    <subcellularLocation>
        <location evidence="1">Membrane</location>
        <topology evidence="1">Multi-pass membrane protein</topology>
    </subcellularLocation>
</comment>
<dbReference type="RefSeq" id="XP_032827017.1">
    <property type="nucleotide sequence ID" value="XM_032971126.1"/>
</dbReference>
<evidence type="ECO:0000256" key="5">
    <source>
        <dbReference type="PROSITE-ProRule" id="PRU00581"/>
    </source>
</evidence>
<dbReference type="PANTHER" id="PTHR22776">
    <property type="entry name" value="MARVEL-CONTAINING POTENTIAL LIPID RAFT-ASSOCIATED PROTEIN"/>
    <property type="match status" value="1"/>
</dbReference>
<keyword evidence="8" id="KW-1185">Reference proteome</keyword>
<proteinExistence type="predicted"/>
<feature type="transmembrane region" description="Helical" evidence="6">
    <location>
        <begin position="123"/>
        <end position="145"/>
    </location>
</feature>